<reference evidence="5" key="1">
    <citation type="journal article" date="2015" name="Insect Biochem. Mol. Biol.">
        <title>An insight into the sialome of the horse fly, Tabanus bromius.</title>
        <authorList>
            <person name="Ribeiro J.M."/>
            <person name="Kazimirova M."/>
            <person name="Takac P."/>
            <person name="Andersen J.F."/>
            <person name="Francischetti I.M."/>
        </authorList>
    </citation>
    <scope>NUCLEOTIDE SEQUENCE</scope>
</reference>
<evidence type="ECO:0000256" key="4">
    <source>
        <dbReference type="SAM" id="Phobius"/>
    </source>
</evidence>
<dbReference type="GO" id="GO:0019216">
    <property type="term" value="P:regulation of lipid metabolic process"/>
    <property type="evidence" value="ECO:0007669"/>
    <property type="project" value="TreeGrafter"/>
</dbReference>
<dbReference type="InterPro" id="IPR010754">
    <property type="entry name" value="OPA3-like"/>
</dbReference>
<dbReference type="Pfam" id="PF07047">
    <property type="entry name" value="OPA3"/>
    <property type="match status" value="1"/>
</dbReference>
<dbReference type="EMBL" id="GDAI01001852">
    <property type="protein sequence ID" value="JAI15751.1"/>
    <property type="molecule type" value="mRNA"/>
</dbReference>
<evidence type="ECO:0000256" key="3">
    <source>
        <dbReference type="SAM" id="Coils"/>
    </source>
</evidence>
<evidence type="ECO:0000313" key="5">
    <source>
        <dbReference type="EMBL" id="JAI15751.1"/>
    </source>
</evidence>
<proteinExistence type="evidence at transcript level"/>
<feature type="transmembrane region" description="Helical" evidence="4">
    <location>
        <begin position="84"/>
        <end position="103"/>
    </location>
</feature>
<dbReference type="PANTHER" id="PTHR12499:SF0">
    <property type="entry name" value="OPTIC ATROPHY 3 PROTEIN"/>
    <property type="match status" value="1"/>
</dbReference>
<evidence type="ECO:0000256" key="2">
    <source>
        <dbReference type="ARBA" id="ARBA00023054"/>
    </source>
</evidence>
<keyword evidence="4" id="KW-0812">Transmembrane</keyword>
<keyword evidence="4" id="KW-1133">Transmembrane helix</keyword>
<accession>A0A0K8TNQ2</accession>
<dbReference type="AlphaFoldDB" id="A0A0K8TNQ2"/>
<sequence>MVAGAFPVAKLGILALKQISKPIANVIKNKAKQNDFFRRYVCMPPAQFYNWAEIKTKMWVMNLGKPTKIPQLNEAMAIELGANLLGEVIIFFIGASVLVLEYIRQATKEQKKEETTAKEKNELKRLVSELCLQLEMQQSRIQNIEKIIAGLETRVGMPLRSFADTKNGNGDFETNHKHTNQHCTTYINQCKACALVQSAFVWKALKLIGYC</sequence>
<name>A0A0K8TNQ2_TABBR</name>
<dbReference type="GO" id="GO:0005739">
    <property type="term" value="C:mitochondrion"/>
    <property type="evidence" value="ECO:0007669"/>
    <property type="project" value="TreeGrafter"/>
</dbReference>
<feature type="coiled-coil region" evidence="3">
    <location>
        <begin position="103"/>
        <end position="154"/>
    </location>
</feature>
<organism evidence="5">
    <name type="scientific">Tabanus bromius</name>
    <name type="common">Band-eyed brown horse fly</name>
    <dbReference type="NCBI Taxonomy" id="304241"/>
    <lineage>
        <taxon>Eukaryota</taxon>
        <taxon>Metazoa</taxon>
        <taxon>Ecdysozoa</taxon>
        <taxon>Arthropoda</taxon>
        <taxon>Hexapoda</taxon>
        <taxon>Insecta</taxon>
        <taxon>Pterygota</taxon>
        <taxon>Neoptera</taxon>
        <taxon>Endopterygota</taxon>
        <taxon>Diptera</taxon>
        <taxon>Brachycera</taxon>
        <taxon>Tabanomorpha</taxon>
        <taxon>Tabanoidea</taxon>
        <taxon>Tabanidae</taxon>
        <taxon>Tabanus</taxon>
    </lineage>
</organism>
<keyword evidence="2 3" id="KW-0175">Coiled coil</keyword>
<comment type="similarity">
    <text evidence="1">Belongs to the OPA3 family.</text>
</comment>
<keyword evidence="4" id="KW-0472">Membrane</keyword>
<evidence type="ECO:0000256" key="1">
    <source>
        <dbReference type="ARBA" id="ARBA00007584"/>
    </source>
</evidence>
<protein>
    <submittedName>
        <fullName evidence="5">Putative conserved plasma membrane protein</fullName>
    </submittedName>
</protein>
<dbReference type="PANTHER" id="PTHR12499">
    <property type="entry name" value="OPTIC ATROPHY 3 PROTEIN OPA3"/>
    <property type="match status" value="1"/>
</dbReference>